<reference evidence="1" key="1">
    <citation type="submission" date="2013-11" db="EMBL/GenBank/DDBJ databases">
        <title>The Genome Sequence of Phytophthora parasitica CHvinca01.</title>
        <authorList>
            <consortium name="The Broad Institute Genomics Platform"/>
            <person name="Russ C."/>
            <person name="Tyler B."/>
            <person name="Panabieres F."/>
            <person name="Shan W."/>
            <person name="Tripathy S."/>
            <person name="Grunwald N."/>
            <person name="Machado M."/>
            <person name="Johnson C.S."/>
            <person name="Arredondo F."/>
            <person name="Hong C."/>
            <person name="Coffey M."/>
            <person name="Young S.K."/>
            <person name="Zeng Q."/>
            <person name="Gargeya S."/>
            <person name="Fitzgerald M."/>
            <person name="Abouelleil A."/>
            <person name="Alvarado L."/>
            <person name="Chapman S.B."/>
            <person name="Gainer-Dewar J."/>
            <person name="Goldberg J."/>
            <person name="Griggs A."/>
            <person name="Gujja S."/>
            <person name="Hansen M."/>
            <person name="Howarth C."/>
            <person name="Imamovic A."/>
            <person name="Ireland A."/>
            <person name="Larimer J."/>
            <person name="McCowan C."/>
            <person name="Murphy C."/>
            <person name="Pearson M."/>
            <person name="Poon T.W."/>
            <person name="Priest M."/>
            <person name="Roberts A."/>
            <person name="Saif S."/>
            <person name="Shea T."/>
            <person name="Sykes S."/>
            <person name="Wortman J."/>
            <person name="Nusbaum C."/>
            <person name="Birren B."/>
        </authorList>
    </citation>
    <scope>NUCLEOTIDE SEQUENCE [LARGE SCALE GENOMIC DNA]</scope>
    <source>
        <strain evidence="1">CHvinca01</strain>
    </source>
</reference>
<sequence length="145" mass="15494">AVVLLVVHSHHVHGRGILRRGRDHHLLAATLNVGLGLLRRREHARRLAHVRGTGLAPRDLRRVAGGEHVNHLAINNKVAVLGLHGAVELAVGRVVLEQVRHVLQVHEGVVDGHHLGLGVLDGGAGHETADAAEAVDTDGDLLRHC</sequence>
<accession>W2LY07</accession>
<dbReference type="EMBL" id="KI677426">
    <property type="protein sequence ID" value="ETM02348.1"/>
    <property type="molecule type" value="Genomic_DNA"/>
</dbReference>
<proteinExistence type="predicted"/>
<organism evidence="1">
    <name type="scientific">Phytophthora nicotianae</name>
    <name type="common">Potato buckeye rot agent</name>
    <name type="synonym">Phytophthora parasitica</name>
    <dbReference type="NCBI Taxonomy" id="4792"/>
    <lineage>
        <taxon>Eukaryota</taxon>
        <taxon>Sar</taxon>
        <taxon>Stramenopiles</taxon>
        <taxon>Oomycota</taxon>
        <taxon>Peronosporomycetes</taxon>
        <taxon>Peronosporales</taxon>
        <taxon>Peronosporaceae</taxon>
        <taxon>Phytophthora</taxon>
    </lineage>
</organism>
<dbReference type="Proteomes" id="UP000054423">
    <property type="component" value="Unassembled WGS sequence"/>
</dbReference>
<protein>
    <submittedName>
        <fullName evidence="1">Uncharacterized protein</fullName>
    </submittedName>
</protein>
<name>W2LY07_PHYNI</name>
<evidence type="ECO:0000313" key="1">
    <source>
        <dbReference type="EMBL" id="ETM02348.1"/>
    </source>
</evidence>
<dbReference type="AlphaFoldDB" id="W2LY07"/>
<gene>
    <name evidence="1" type="ORF">L917_01171</name>
</gene>
<feature type="non-terminal residue" evidence="1">
    <location>
        <position position="1"/>
    </location>
</feature>